<keyword evidence="6" id="KW-1185">Reference proteome</keyword>
<keyword evidence="2" id="KW-0238">DNA-binding</keyword>
<feature type="domain" description="HTH crp-type" evidence="4">
    <location>
        <begin position="107"/>
        <end position="173"/>
    </location>
</feature>
<accession>A0A7W8XKK5</accession>
<dbReference type="SMART" id="SM00419">
    <property type="entry name" value="HTH_CRP"/>
    <property type="match status" value="1"/>
</dbReference>
<dbReference type="Proteomes" id="UP000528824">
    <property type="component" value="Unassembled WGS sequence"/>
</dbReference>
<dbReference type="SUPFAM" id="SSF51206">
    <property type="entry name" value="cAMP-binding domain-like"/>
    <property type="match status" value="1"/>
</dbReference>
<dbReference type="Gene3D" id="2.60.120.10">
    <property type="entry name" value="Jelly Rolls"/>
    <property type="match status" value="1"/>
</dbReference>
<evidence type="ECO:0000256" key="1">
    <source>
        <dbReference type="ARBA" id="ARBA00023015"/>
    </source>
</evidence>
<organism evidence="5 6">
    <name type="scientific">Rhizobium lentis</name>
    <dbReference type="NCBI Taxonomy" id="1138194"/>
    <lineage>
        <taxon>Bacteria</taxon>
        <taxon>Pseudomonadati</taxon>
        <taxon>Pseudomonadota</taxon>
        <taxon>Alphaproteobacteria</taxon>
        <taxon>Hyphomicrobiales</taxon>
        <taxon>Rhizobiaceae</taxon>
        <taxon>Rhizobium/Agrobacterium group</taxon>
        <taxon>Rhizobium</taxon>
    </lineage>
</organism>
<evidence type="ECO:0000313" key="6">
    <source>
        <dbReference type="Proteomes" id="UP000528824"/>
    </source>
</evidence>
<dbReference type="InterPro" id="IPR018490">
    <property type="entry name" value="cNMP-bd_dom_sf"/>
</dbReference>
<protein>
    <submittedName>
        <fullName evidence="5">CRP-like cAMP-binding protein</fullName>
    </submittedName>
</protein>
<dbReference type="RefSeq" id="WP_312862825.1">
    <property type="nucleotide sequence ID" value="NZ_JACHBB010000027.1"/>
</dbReference>
<dbReference type="Pfam" id="PF13545">
    <property type="entry name" value="HTH_Crp_2"/>
    <property type="match status" value="1"/>
</dbReference>
<evidence type="ECO:0000313" key="5">
    <source>
        <dbReference type="EMBL" id="MBB5564633.1"/>
    </source>
</evidence>
<dbReference type="InterPro" id="IPR014710">
    <property type="entry name" value="RmlC-like_jellyroll"/>
</dbReference>
<evidence type="ECO:0000256" key="2">
    <source>
        <dbReference type="ARBA" id="ARBA00023125"/>
    </source>
</evidence>
<dbReference type="PROSITE" id="PS51063">
    <property type="entry name" value="HTH_CRP_2"/>
    <property type="match status" value="1"/>
</dbReference>
<name>A0A7W8XKK5_9HYPH</name>
<keyword evidence="1" id="KW-0805">Transcription regulation</keyword>
<dbReference type="SUPFAM" id="SSF46785">
    <property type="entry name" value="Winged helix' DNA-binding domain"/>
    <property type="match status" value="1"/>
</dbReference>
<evidence type="ECO:0000256" key="3">
    <source>
        <dbReference type="ARBA" id="ARBA00023163"/>
    </source>
</evidence>
<reference evidence="5 6" key="1">
    <citation type="submission" date="2020-08" db="EMBL/GenBank/DDBJ databases">
        <title>Genomic Encyclopedia of Type Strains, Phase IV (KMG-V): Genome sequencing to study the core and pangenomes of soil and plant-associated prokaryotes.</title>
        <authorList>
            <person name="Whitman W."/>
        </authorList>
    </citation>
    <scope>NUCLEOTIDE SEQUENCE [LARGE SCALE GENOMIC DNA]</scope>
    <source>
        <strain evidence="5 6">SEMIA 4034</strain>
    </source>
</reference>
<sequence>MEQEKPIEHVYFVEDGIASVVTVSPSGRTLEVSNVGREGMTGIAILFDLDRTPLRTFVQVKGSAFRIPVPALLEAVEASPSLRKRLLRYAHTAMIQTADTALSLGHYTVNQRLARWILMGHDRADGNDVPLTHEFLALMLGVRRSGVSVAMAILEGEGMIKAIRANVVVRDRAKLIEMAGGSYGRSEAEYARVLAA</sequence>
<dbReference type="GO" id="GO:0006355">
    <property type="term" value="P:regulation of DNA-templated transcription"/>
    <property type="evidence" value="ECO:0007669"/>
    <property type="project" value="InterPro"/>
</dbReference>
<gene>
    <name evidence="5" type="ORF">GGI59_006342</name>
</gene>
<dbReference type="InterPro" id="IPR036390">
    <property type="entry name" value="WH_DNA-bd_sf"/>
</dbReference>
<dbReference type="InterPro" id="IPR012318">
    <property type="entry name" value="HTH_CRP"/>
</dbReference>
<dbReference type="GO" id="GO:0003677">
    <property type="term" value="F:DNA binding"/>
    <property type="evidence" value="ECO:0007669"/>
    <property type="project" value="UniProtKB-KW"/>
</dbReference>
<comment type="caution">
    <text evidence="5">The sequence shown here is derived from an EMBL/GenBank/DDBJ whole genome shotgun (WGS) entry which is preliminary data.</text>
</comment>
<keyword evidence="3" id="KW-0804">Transcription</keyword>
<dbReference type="EMBL" id="JACHBC010000026">
    <property type="protein sequence ID" value="MBB5564633.1"/>
    <property type="molecule type" value="Genomic_DNA"/>
</dbReference>
<dbReference type="AlphaFoldDB" id="A0A7W8XKK5"/>
<evidence type="ECO:0000259" key="4">
    <source>
        <dbReference type="PROSITE" id="PS51063"/>
    </source>
</evidence>
<proteinExistence type="predicted"/>